<protein>
    <submittedName>
        <fullName evidence="1">Uncharacterized protein</fullName>
    </submittedName>
</protein>
<comment type="caution">
    <text evidence="1">The sequence shown here is derived from an EMBL/GenBank/DDBJ whole genome shotgun (WGS) entry which is preliminary data.</text>
</comment>
<accession>A0A3D2XB21</accession>
<evidence type="ECO:0000313" key="2">
    <source>
        <dbReference type="Proteomes" id="UP000262969"/>
    </source>
</evidence>
<name>A0A3D2XB21_9FIRM</name>
<gene>
    <name evidence="1" type="ORF">DHW61_15540</name>
</gene>
<organism evidence="1 2">
    <name type="scientific">Lachnoclostridium phytofermentans</name>
    <dbReference type="NCBI Taxonomy" id="66219"/>
    <lineage>
        <taxon>Bacteria</taxon>
        <taxon>Bacillati</taxon>
        <taxon>Bacillota</taxon>
        <taxon>Clostridia</taxon>
        <taxon>Lachnospirales</taxon>
        <taxon>Lachnospiraceae</taxon>
    </lineage>
</organism>
<proteinExistence type="predicted"/>
<dbReference type="AlphaFoldDB" id="A0A3D2XB21"/>
<evidence type="ECO:0000313" key="1">
    <source>
        <dbReference type="EMBL" id="HCL03793.1"/>
    </source>
</evidence>
<dbReference type="Proteomes" id="UP000262969">
    <property type="component" value="Unassembled WGS sequence"/>
</dbReference>
<sequence>MSSRDIELIGYDGSSKTVNKIAFFAEKNQEGQVFFKAESQNSIYIAALSIIYDKEEAFTEFCSLLKNVMEQQAKKLENS</sequence>
<dbReference type="EMBL" id="DPVV01000516">
    <property type="protein sequence ID" value="HCL03793.1"/>
    <property type="molecule type" value="Genomic_DNA"/>
</dbReference>
<reference evidence="1 2" key="1">
    <citation type="journal article" date="2018" name="Nat. Biotechnol.">
        <title>A standardized bacterial taxonomy based on genome phylogeny substantially revises the tree of life.</title>
        <authorList>
            <person name="Parks D.H."/>
            <person name="Chuvochina M."/>
            <person name="Waite D.W."/>
            <person name="Rinke C."/>
            <person name="Skarshewski A."/>
            <person name="Chaumeil P.A."/>
            <person name="Hugenholtz P."/>
        </authorList>
    </citation>
    <scope>NUCLEOTIDE SEQUENCE [LARGE SCALE GENOMIC DNA]</scope>
    <source>
        <strain evidence="1">UBA11728</strain>
    </source>
</reference>